<feature type="region of interest" description="Disordered" evidence="1">
    <location>
        <begin position="97"/>
        <end position="170"/>
    </location>
</feature>
<protein>
    <submittedName>
        <fullName evidence="2">Uncharacterized protein</fullName>
    </submittedName>
</protein>
<dbReference type="Proteomes" id="UP000663824">
    <property type="component" value="Unassembled WGS sequence"/>
</dbReference>
<dbReference type="EMBL" id="CAJNRE010017618">
    <property type="protein sequence ID" value="CAF2156230.1"/>
    <property type="molecule type" value="Genomic_DNA"/>
</dbReference>
<reference evidence="2" key="1">
    <citation type="submission" date="2021-02" db="EMBL/GenBank/DDBJ databases">
        <authorList>
            <person name="Nowell W R."/>
        </authorList>
    </citation>
    <scope>NUCLEOTIDE SEQUENCE</scope>
</reference>
<organism evidence="2 3">
    <name type="scientific">Rotaria magnacalcarata</name>
    <dbReference type="NCBI Taxonomy" id="392030"/>
    <lineage>
        <taxon>Eukaryota</taxon>
        <taxon>Metazoa</taxon>
        <taxon>Spiralia</taxon>
        <taxon>Gnathifera</taxon>
        <taxon>Rotifera</taxon>
        <taxon>Eurotatoria</taxon>
        <taxon>Bdelloidea</taxon>
        <taxon>Philodinida</taxon>
        <taxon>Philodinidae</taxon>
        <taxon>Rotaria</taxon>
    </lineage>
</organism>
<proteinExistence type="predicted"/>
<feature type="compositionally biased region" description="Low complexity" evidence="1">
    <location>
        <begin position="107"/>
        <end position="121"/>
    </location>
</feature>
<feature type="compositionally biased region" description="Acidic residues" evidence="1">
    <location>
        <begin position="157"/>
        <end position="168"/>
    </location>
</feature>
<feature type="compositionally biased region" description="Basic and acidic residues" evidence="1">
    <location>
        <begin position="122"/>
        <end position="135"/>
    </location>
</feature>
<accession>A0A816Y978</accession>
<dbReference type="AlphaFoldDB" id="A0A816Y978"/>
<gene>
    <name evidence="2" type="ORF">MBJ925_LOCUS32272</name>
</gene>
<evidence type="ECO:0000313" key="3">
    <source>
        <dbReference type="Proteomes" id="UP000663824"/>
    </source>
</evidence>
<sequence length="182" mass="21110">MNVYQKLYKTRRDKSTTDEYAFVTYLDENDVYSIVKFNRILDLNVNNIGIIKDMKGTYRIEVIEKGTLAEMEIAAQLVENDPKLTYEMHESVVSDCEEWHKRKSQKKSTTTNNETNNLSEQNKVDYSHISQHDPDFDSDSDDSTGEEDDDTTRNCTDNEDSTENDDDYVSNHLFKVSSATFQ</sequence>
<evidence type="ECO:0000313" key="2">
    <source>
        <dbReference type="EMBL" id="CAF2156230.1"/>
    </source>
</evidence>
<feature type="compositionally biased region" description="Acidic residues" evidence="1">
    <location>
        <begin position="136"/>
        <end position="150"/>
    </location>
</feature>
<name>A0A816Y978_9BILA</name>
<evidence type="ECO:0000256" key="1">
    <source>
        <dbReference type="SAM" id="MobiDB-lite"/>
    </source>
</evidence>
<comment type="caution">
    <text evidence="2">The sequence shown here is derived from an EMBL/GenBank/DDBJ whole genome shotgun (WGS) entry which is preliminary data.</text>
</comment>